<evidence type="ECO:0000256" key="2">
    <source>
        <dbReference type="SAM" id="Phobius"/>
    </source>
</evidence>
<feature type="region of interest" description="Disordered" evidence="1">
    <location>
        <begin position="40"/>
        <end position="75"/>
    </location>
</feature>
<dbReference type="EMBL" id="CP000015">
    <property type="protein sequence ID" value="AAT93829.1"/>
    <property type="molecule type" value="Genomic_DNA"/>
</dbReference>
<dbReference type="Proteomes" id="UP000002276">
    <property type="component" value="Plasmid lp54"/>
</dbReference>
<evidence type="ECO:0000256" key="1">
    <source>
        <dbReference type="SAM" id="MobiDB-lite"/>
    </source>
</evidence>
<dbReference type="Gene3D" id="1.10.3160.10">
    <property type="entry name" value="Bbcrasp-1"/>
    <property type="match status" value="1"/>
</dbReference>
<sequence length="122" mass="14018">MPKTKLNIIKLNIITTVLTLICISCTLVNKIGIKLKSKTNTKENNQNFENKSQDPESLKKKNQKTKASKLETTDKNPENQEYIKIAETDAKGIDFLATFKADVYDELSRYEEMQIKRIIYSS</sequence>
<protein>
    <submittedName>
        <fullName evidence="3">Uncharacterized protein</fullName>
    </submittedName>
</protein>
<organism evidence="3 4">
    <name type="scientific">Borrelia garinii subsp. bavariensis (strain ATCC BAA-2496 / DSM 23469 / PBi)</name>
    <name type="common">Borreliella bavariensis</name>
    <dbReference type="NCBI Taxonomy" id="290434"/>
    <lineage>
        <taxon>Bacteria</taxon>
        <taxon>Pseudomonadati</taxon>
        <taxon>Spirochaetota</taxon>
        <taxon>Spirochaetia</taxon>
        <taxon>Spirochaetales</taxon>
        <taxon>Borreliaceae</taxon>
        <taxon>Borreliella</taxon>
    </lineage>
</organism>
<name>A0A7I6GVC6_BORGP</name>
<keyword evidence="2" id="KW-0472">Membrane</keyword>
<dbReference type="NCBIfam" id="NF033729">
    <property type="entry name" value="borfam54_2"/>
    <property type="match status" value="1"/>
</dbReference>
<evidence type="ECO:0000313" key="3">
    <source>
        <dbReference type="EMBL" id="AAT93829.1"/>
    </source>
</evidence>
<dbReference type="KEGG" id="bga:BGA70"/>
<gene>
    <name evidence="3" type="ordered locus">BGA70</name>
</gene>
<keyword evidence="3" id="KW-0614">Plasmid</keyword>
<feature type="transmembrane region" description="Helical" evidence="2">
    <location>
        <begin position="6"/>
        <end position="28"/>
    </location>
</feature>
<evidence type="ECO:0000313" key="4">
    <source>
        <dbReference type="Proteomes" id="UP000002276"/>
    </source>
</evidence>
<geneLocation type="plasmid" evidence="3 4">
    <name>lp54</name>
</geneLocation>
<reference evidence="3 4" key="1">
    <citation type="journal article" date="2004" name="Nucleic Acids Res.">
        <title>Comparative analysis of the Borrelia garinii genome.</title>
        <authorList>
            <person name="Glockner G."/>
            <person name="Lehmann R."/>
            <person name="Romualdi A."/>
            <person name="Pradella S."/>
            <person name="Schulte-Spechtel U."/>
            <person name="Schilhabel M."/>
            <person name="Wilske B."/>
            <person name="Suhnel J."/>
            <person name="Platzer M."/>
        </authorList>
    </citation>
    <scope>NUCLEOTIDE SEQUENCE [LARGE SCALE GENOMIC DNA]</scope>
    <source>
        <strain evidence="4">ATCC BAA-2496 / DSM 23469 / PBi</strain>
        <plasmid evidence="4">lp54</plasmid>
    </source>
</reference>
<accession>A0A7I6GVC6</accession>
<keyword evidence="2" id="KW-0812">Transmembrane</keyword>
<keyword evidence="2" id="KW-1133">Transmembrane helix</keyword>
<proteinExistence type="predicted"/>
<dbReference type="AlphaFoldDB" id="A0A7I6GVC6"/>